<comment type="caution">
    <text evidence="1">The sequence shown here is derived from an EMBL/GenBank/DDBJ whole genome shotgun (WGS) entry which is preliminary data.</text>
</comment>
<keyword evidence="2" id="KW-1185">Reference proteome</keyword>
<name>A0AAD5V531_9APHY</name>
<reference evidence="1" key="1">
    <citation type="submission" date="2022-07" db="EMBL/GenBank/DDBJ databases">
        <title>Genome Sequence of Physisporinus lineatus.</title>
        <authorList>
            <person name="Buettner E."/>
        </authorList>
    </citation>
    <scope>NUCLEOTIDE SEQUENCE</scope>
    <source>
        <strain evidence="1">VT162</strain>
    </source>
</reference>
<sequence>MAPHSTSKEPFPGVMVAEVFERMEFVDLTRFASGTGMFRDIARLVLNLRYNRMLERFYPSGVELRKKLDETCSAISGSFVLEYALYGLLWKCNDLDIYTLQDRADEWEEFFKRVGYVRQTRQSTDEDGGGEPYFIPTVKEVRTLVRTRHDGRRSLVDIIVSDSANVLRPLSAFWNTFVQNFATGNTFTFVYPRNTFALRGQVTGMWRQDDRVPEMVQKYLSRGFISASPNSTPIPPQDFPPIRRNLFDAFSWSINISNGNAGDEFSREDVTSLIPHQFGWFDGGVLLF</sequence>
<evidence type="ECO:0000313" key="2">
    <source>
        <dbReference type="Proteomes" id="UP001212997"/>
    </source>
</evidence>
<dbReference type="EMBL" id="JANAWD010000280">
    <property type="protein sequence ID" value="KAJ3482290.1"/>
    <property type="molecule type" value="Genomic_DNA"/>
</dbReference>
<evidence type="ECO:0000313" key="1">
    <source>
        <dbReference type="EMBL" id="KAJ3482290.1"/>
    </source>
</evidence>
<dbReference type="AlphaFoldDB" id="A0AAD5V531"/>
<accession>A0AAD5V531</accession>
<protein>
    <submittedName>
        <fullName evidence="1">Uncharacterized protein</fullName>
    </submittedName>
</protein>
<organism evidence="1 2">
    <name type="scientific">Meripilus lineatus</name>
    <dbReference type="NCBI Taxonomy" id="2056292"/>
    <lineage>
        <taxon>Eukaryota</taxon>
        <taxon>Fungi</taxon>
        <taxon>Dikarya</taxon>
        <taxon>Basidiomycota</taxon>
        <taxon>Agaricomycotina</taxon>
        <taxon>Agaricomycetes</taxon>
        <taxon>Polyporales</taxon>
        <taxon>Meripilaceae</taxon>
        <taxon>Meripilus</taxon>
    </lineage>
</organism>
<dbReference type="Proteomes" id="UP001212997">
    <property type="component" value="Unassembled WGS sequence"/>
</dbReference>
<proteinExistence type="predicted"/>
<gene>
    <name evidence="1" type="ORF">NLI96_g7078</name>
</gene>